<sequence length="107" mass="12622">MGMPGKWSHRNPTLVSNLTTILADWRRIWQRNLGSQKYWNFLDISIRKPRSGFIQTIPCDVMVCRGDYKRIEYGIAENSVLIDFERVGRLRSPLECERLWSFIRCAS</sequence>
<organism evidence="1 2">
    <name type="scientific">Araneus ventricosus</name>
    <name type="common">Orbweaver spider</name>
    <name type="synonym">Epeira ventricosa</name>
    <dbReference type="NCBI Taxonomy" id="182803"/>
    <lineage>
        <taxon>Eukaryota</taxon>
        <taxon>Metazoa</taxon>
        <taxon>Ecdysozoa</taxon>
        <taxon>Arthropoda</taxon>
        <taxon>Chelicerata</taxon>
        <taxon>Arachnida</taxon>
        <taxon>Araneae</taxon>
        <taxon>Araneomorphae</taxon>
        <taxon>Entelegynae</taxon>
        <taxon>Araneoidea</taxon>
        <taxon>Araneidae</taxon>
        <taxon>Araneus</taxon>
    </lineage>
</organism>
<dbReference type="EMBL" id="BGPR01001301">
    <property type="protein sequence ID" value="GBM50505.1"/>
    <property type="molecule type" value="Genomic_DNA"/>
</dbReference>
<accession>A0A4Y2GCQ5</accession>
<gene>
    <name evidence="1" type="ORF">AVEN_254781_1</name>
</gene>
<evidence type="ECO:0000313" key="2">
    <source>
        <dbReference type="Proteomes" id="UP000499080"/>
    </source>
</evidence>
<dbReference type="Proteomes" id="UP000499080">
    <property type="component" value="Unassembled WGS sequence"/>
</dbReference>
<evidence type="ECO:0000313" key="1">
    <source>
        <dbReference type="EMBL" id="GBM50505.1"/>
    </source>
</evidence>
<keyword evidence="2" id="KW-1185">Reference proteome</keyword>
<name>A0A4Y2GCQ5_ARAVE</name>
<reference evidence="1 2" key="1">
    <citation type="journal article" date="2019" name="Sci. Rep.">
        <title>Orb-weaving spider Araneus ventricosus genome elucidates the spidroin gene catalogue.</title>
        <authorList>
            <person name="Kono N."/>
            <person name="Nakamura H."/>
            <person name="Ohtoshi R."/>
            <person name="Moran D.A.P."/>
            <person name="Shinohara A."/>
            <person name="Yoshida Y."/>
            <person name="Fujiwara M."/>
            <person name="Mori M."/>
            <person name="Tomita M."/>
            <person name="Arakawa K."/>
        </authorList>
    </citation>
    <scope>NUCLEOTIDE SEQUENCE [LARGE SCALE GENOMIC DNA]</scope>
</reference>
<comment type="caution">
    <text evidence="1">The sequence shown here is derived from an EMBL/GenBank/DDBJ whole genome shotgun (WGS) entry which is preliminary data.</text>
</comment>
<protein>
    <submittedName>
        <fullName evidence="1">Uncharacterized protein</fullName>
    </submittedName>
</protein>
<proteinExistence type="predicted"/>
<dbReference type="AlphaFoldDB" id="A0A4Y2GCQ5"/>